<gene>
    <name evidence="1" type="ORF">MNBD_GAMMA10-2493</name>
</gene>
<sequence length="133" mass="15342">MQAAGTCRFKVEITDLSYVEMIIDDTNTENNNECIKYLRNIVEIYHADVEVKNKFLTKEILETAKKIIIETVNAASEFIKIDDLKSAQLFISMKLYKDFLKYGFRTAEIPTIDIIKTHNTGEWINVESLLSVN</sequence>
<accession>A0A3B0Y022</accession>
<dbReference type="AlphaFoldDB" id="A0A3B0Y022"/>
<evidence type="ECO:0000313" key="1">
    <source>
        <dbReference type="EMBL" id="VAW73978.1"/>
    </source>
</evidence>
<name>A0A3B0Y022_9ZZZZ</name>
<reference evidence="1" key="1">
    <citation type="submission" date="2018-06" db="EMBL/GenBank/DDBJ databases">
        <authorList>
            <person name="Zhirakovskaya E."/>
        </authorList>
    </citation>
    <scope>NUCLEOTIDE SEQUENCE</scope>
</reference>
<proteinExistence type="predicted"/>
<dbReference type="EMBL" id="UOFJ01000733">
    <property type="protein sequence ID" value="VAW73978.1"/>
    <property type="molecule type" value="Genomic_DNA"/>
</dbReference>
<protein>
    <submittedName>
        <fullName evidence="1">Uncharacterized protein</fullName>
    </submittedName>
</protein>
<organism evidence="1">
    <name type="scientific">hydrothermal vent metagenome</name>
    <dbReference type="NCBI Taxonomy" id="652676"/>
    <lineage>
        <taxon>unclassified sequences</taxon>
        <taxon>metagenomes</taxon>
        <taxon>ecological metagenomes</taxon>
    </lineage>
</organism>